<evidence type="ECO:0000259" key="2">
    <source>
        <dbReference type="Pfam" id="PF14612"/>
    </source>
</evidence>
<feature type="region of interest" description="Disordered" evidence="1">
    <location>
        <begin position="1"/>
        <end position="28"/>
    </location>
</feature>
<organism evidence="4 5">
    <name type="scientific">Viridothelium virens</name>
    <name type="common">Speckled blister lichen</name>
    <name type="synonym">Trypethelium virens</name>
    <dbReference type="NCBI Taxonomy" id="1048519"/>
    <lineage>
        <taxon>Eukaryota</taxon>
        <taxon>Fungi</taxon>
        <taxon>Dikarya</taxon>
        <taxon>Ascomycota</taxon>
        <taxon>Pezizomycotina</taxon>
        <taxon>Dothideomycetes</taxon>
        <taxon>Dothideomycetes incertae sedis</taxon>
        <taxon>Trypetheliales</taxon>
        <taxon>Trypetheliaceae</taxon>
        <taxon>Viridothelium</taxon>
    </lineage>
</organism>
<dbReference type="Pfam" id="PF14612">
    <property type="entry name" value="Ino80_Iec3"/>
    <property type="match status" value="1"/>
</dbReference>
<evidence type="ECO:0000256" key="1">
    <source>
        <dbReference type="SAM" id="MobiDB-lite"/>
    </source>
</evidence>
<reference evidence="4" key="1">
    <citation type="journal article" date="2020" name="Stud. Mycol.">
        <title>101 Dothideomycetes genomes: a test case for predicting lifestyles and emergence of pathogens.</title>
        <authorList>
            <person name="Haridas S."/>
            <person name="Albert R."/>
            <person name="Binder M."/>
            <person name="Bloem J."/>
            <person name="Labutti K."/>
            <person name="Salamov A."/>
            <person name="Andreopoulos B."/>
            <person name="Baker S."/>
            <person name="Barry K."/>
            <person name="Bills G."/>
            <person name="Bluhm B."/>
            <person name="Cannon C."/>
            <person name="Castanera R."/>
            <person name="Culley D."/>
            <person name="Daum C."/>
            <person name="Ezra D."/>
            <person name="Gonzalez J."/>
            <person name="Henrissat B."/>
            <person name="Kuo A."/>
            <person name="Liang C."/>
            <person name="Lipzen A."/>
            <person name="Lutzoni F."/>
            <person name="Magnuson J."/>
            <person name="Mondo S."/>
            <person name="Nolan M."/>
            <person name="Ohm R."/>
            <person name="Pangilinan J."/>
            <person name="Park H.-J."/>
            <person name="Ramirez L."/>
            <person name="Alfaro M."/>
            <person name="Sun H."/>
            <person name="Tritt A."/>
            <person name="Yoshinaga Y."/>
            <person name="Zwiers L.-H."/>
            <person name="Turgeon B."/>
            <person name="Goodwin S."/>
            <person name="Spatafora J."/>
            <person name="Crous P."/>
            <person name="Grigoriev I."/>
        </authorList>
    </citation>
    <scope>NUCLEOTIDE SEQUENCE</scope>
    <source>
        <strain evidence="4">Tuck. ex Michener</strain>
    </source>
</reference>
<dbReference type="GO" id="GO:0031011">
    <property type="term" value="C:Ino80 complex"/>
    <property type="evidence" value="ECO:0007669"/>
    <property type="project" value="InterPro"/>
</dbReference>
<dbReference type="OrthoDB" id="4095124at2759"/>
<accession>A0A6A6HJZ5</accession>
<dbReference type="Pfam" id="PF24244">
    <property type="entry name" value="Iec3-like_M"/>
    <property type="match status" value="1"/>
</dbReference>
<dbReference type="InterPro" id="IPR032742">
    <property type="entry name" value="Iec3_N"/>
</dbReference>
<feature type="region of interest" description="Disordered" evidence="1">
    <location>
        <begin position="269"/>
        <end position="367"/>
    </location>
</feature>
<dbReference type="EMBL" id="ML991777">
    <property type="protein sequence ID" value="KAF2238138.1"/>
    <property type="molecule type" value="Genomic_DNA"/>
</dbReference>
<name>A0A6A6HJZ5_VIRVR</name>
<sequence>MASSVEAEPPTIEQTQSTAQPAKGQYRSWRKKYRKMKLKFDEKMKESGSLCKEEIKAKEVARRLQEQNDRILDMLLDINSSLQIPSDMRFNLHDPPGTPPLSAIPELESDHPTSLTLKVEQLRQQVQDGHLNQLDFIDLEKALTQRLTNLGTKSISSLANVPHTDPNNPSTAAVLGDSLNDILGISETNKDGYGYMDPNHADALLLDLDRSISEAYTNSYPPLVHPPTPEPTEKDIVANNPVSVQNYLRRYHPQIFLQDAENALAEKATREGGGVGGGGSKRGGGKRASKGTAGIETKMELDPLDEELGILPETTGSGRKRARGEEDGSYRPKGGSSRPSKKRKAEGDGEGGGRGKKKARASNGGEA</sequence>
<proteinExistence type="predicted"/>
<feature type="domain" description="INO80 complex subunit 3-like middle region" evidence="3">
    <location>
        <begin position="153"/>
        <end position="261"/>
    </location>
</feature>
<evidence type="ECO:0008006" key="6">
    <source>
        <dbReference type="Google" id="ProtNLM"/>
    </source>
</evidence>
<feature type="domain" description="INO80 complex subunit 3 N-terminal" evidence="2">
    <location>
        <begin position="27"/>
        <end position="94"/>
    </location>
</feature>
<dbReference type="Proteomes" id="UP000800092">
    <property type="component" value="Unassembled WGS sequence"/>
</dbReference>
<evidence type="ECO:0000313" key="5">
    <source>
        <dbReference type="Proteomes" id="UP000800092"/>
    </source>
</evidence>
<dbReference type="AlphaFoldDB" id="A0A6A6HJZ5"/>
<gene>
    <name evidence="4" type="ORF">EV356DRAFT_573721</name>
</gene>
<dbReference type="GO" id="GO:0006338">
    <property type="term" value="P:chromatin remodeling"/>
    <property type="evidence" value="ECO:0007669"/>
    <property type="project" value="InterPro"/>
</dbReference>
<keyword evidence="5" id="KW-1185">Reference proteome</keyword>
<feature type="compositionally biased region" description="Gly residues" evidence="1">
    <location>
        <begin position="271"/>
        <end position="282"/>
    </location>
</feature>
<dbReference type="InterPro" id="IPR055449">
    <property type="entry name" value="Iec3-like_M"/>
</dbReference>
<evidence type="ECO:0000259" key="3">
    <source>
        <dbReference type="Pfam" id="PF24244"/>
    </source>
</evidence>
<evidence type="ECO:0000313" key="4">
    <source>
        <dbReference type="EMBL" id="KAF2238138.1"/>
    </source>
</evidence>
<protein>
    <recommendedName>
        <fullName evidence="6">IEC3 subunit of the Ino80 complex, chromatin re-modelling-domain-containing protein</fullName>
    </recommendedName>
</protein>